<evidence type="ECO:0000256" key="3">
    <source>
        <dbReference type="ARBA" id="ARBA00022679"/>
    </source>
</evidence>
<dbReference type="Gene3D" id="3.30.160.70">
    <property type="entry name" value="Methylated DNA-protein cysteine methyltransferase domain"/>
    <property type="match status" value="1"/>
</dbReference>
<dbReference type="EMBL" id="CP121671">
    <property type="protein sequence ID" value="WFT75235.1"/>
    <property type="molecule type" value="Genomic_DNA"/>
</dbReference>
<dbReference type="CDD" id="cd06445">
    <property type="entry name" value="ATase"/>
    <property type="match status" value="1"/>
</dbReference>
<evidence type="ECO:0000256" key="4">
    <source>
        <dbReference type="ARBA" id="ARBA00022763"/>
    </source>
</evidence>
<sequence length="179" mass="20494">MNQIKSDTLSWSRLEYGNWNFYVAATSKGLSYVGEPNSSFGKMEDWAKRRFPQSEFILDDTRLQSFKKELLEYLQGKRKWFTFSTDVQGTVFQTRIWGALQQIPYGETWTYSQIADMIGKPSAVRAVGAAIGSNPVLISIPCHRVIGKNGTLTGYRGGLEMKRYLLRIEKQVKVNHIEK</sequence>
<dbReference type="GO" id="GO:0032259">
    <property type="term" value="P:methylation"/>
    <property type="evidence" value="ECO:0007669"/>
    <property type="project" value="UniProtKB-KW"/>
</dbReference>
<keyword evidence="5" id="KW-0234">DNA repair</keyword>
<dbReference type="PROSITE" id="PS00374">
    <property type="entry name" value="MGMT"/>
    <property type="match status" value="1"/>
</dbReference>
<feature type="domain" description="Methylated-DNA-[protein]-cysteine S-methyltransferase DNA binding" evidence="7">
    <location>
        <begin position="92"/>
        <end position="170"/>
    </location>
</feature>
<evidence type="ECO:0000256" key="1">
    <source>
        <dbReference type="ARBA" id="ARBA00001286"/>
    </source>
</evidence>
<gene>
    <name evidence="8" type="ORF">P9989_02150</name>
</gene>
<dbReference type="NCBIfam" id="TIGR00589">
    <property type="entry name" value="ogt"/>
    <property type="match status" value="1"/>
</dbReference>
<dbReference type="InterPro" id="IPR036631">
    <property type="entry name" value="MGMT_N_sf"/>
</dbReference>
<evidence type="ECO:0000259" key="7">
    <source>
        <dbReference type="Pfam" id="PF01035"/>
    </source>
</evidence>
<dbReference type="PANTHER" id="PTHR10815">
    <property type="entry name" value="METHYLATED-DNA--PROTEIN-CYSTEINE METHYLTRANSFERASE"/>
    <property type="match status" value="1"/>
</dbReference>
<protein>
    <submittedName>
        <fullName evidence="8">Methylated-DNA--[protein]-cysteine S-methyltransferase</fullName>
        <ecNumber evidence="8">2.1.1.63</ecNumber>
    </submittedName>
</protein>
<name>A0ABY8IYT6_9BACI</name>
<keyword evidence="9" id="KW-1185">Reference proteome</keyword>
<evidence type="ECO:0000313" key="9">
    <source>
        <dbReference type="Proteomes" id="UP001221597"/>
    </source>
</evidence>
<dbReference type="InterPro" id="IPR036217">
    <property type="entry name" value="MethylDNA_cys_MeTrfase_DNAb"/>
</dbReference>
<dbReference type="Pfam" id="PF01035">
    <property type="entry name" value="DNA_binding_1"/>
    <property type="match status" value="1"/>
</dbReference>
<comment type="catalytic activity">
    <reaction evidence="6">
        <text>a 6-O-methyl-2'-deoxyguanosine in DNA + L-cysteinyl-[protein] = S-methyl-L-cysteinyl-[protein] + a 2'-deoxyguanosine in DNA</text>
        <dbReference type="Rhea" id="RHEA:24000"/>
        <dbReference type="Rhea" id="RHEA-COMP:10131"/>
        <dbReference type="Rhea" id="RHEA-COMP:10132"/>
        <dbReference type="Rhea" id="RHEA-COMP:11367"/>
        <dbReference type="Rhea" id="RHEA-COMP:11368"/>
        <dbReference type="ChEBI" id="CHEBI:29950"/>
        <dbReference type="ChEBI" id="CHEBI:82612"/>
        <dbReference type="ChEBI" id="CHEBI:85445"/>
        <dbReference type="ChEBI" id="CHEBI:85448"/>
        <dbReference type="EC" id="2.1.1.63"/>
    </reaction>
</comment>
<proteinExistence type="predicted"/>
<comment type="catalytic activity">
    <reaction evidence="1">
        <text>a 4-O-methyl-thymidine in DNA + L-cysteinyl-[protein] = a thymidine in DNA + S-methyl-L-cysteinyl-[protein]</text>
        <dbReference type="Rhea" id="RHEA:53428"/>
        <dbReference type="Rhea" id="RHEA-COMP:10131"/>
        <dbReference type="Rhea" id="RHEA-COMP:10132"/>
        <dbReference type="Rhea" id="RHEA-COMP:13555"/>
        <dbReference type="Rhea" id="RHEA-COMP:13556"/>
        <dbReference type="ChEBI" id="CHEBI:29950"/>
        <dbReference type="ChEBI" id="CHEBI:82612"/>
        <dbReference type="ChEBI" id="CHEBI:137386"/>
        <dbReference type="ChEBI" id="CHEBI:137387"/>
        <dbReference type="EC" id="2.1.1.63"/>
    </reaction>
</comment>
<evidence type="ECO:0000256" key="2">
    <source>
        <dbReference type="ARBA" id="ARBA00022603"/>
    </source>
</evidence>
<dbReference type="SUPFAM" id="SSF46767">
    <property type="entry name" value="Methylated DNA-protein cysteine methyltransferase, C-terminal domain"/>
    <property type="match status" value="1"/>
</dbReference>
<dbReference type="GO" id="GO:0003908">
    <property type="term" value="F:methylated-DNA-[protein]-cysteine S-methyltransferase activity"/>
    <property type="evidence" value="ECO:0007669"/>
    <property type="project" value="UniProtKB-EC"/>
</dbReference>
<evidence type="ECO:0000256" key="6">
    <source>
        <dbReference type="ARBA" id="ARBA00049348"/>
    </source>
</evidence>
<keyword evidence="4" id="KW-0227">DNA damage</keyword>
<dbReference type="EC" id="2.1.1.63" evidence="8"/>
<organism evidence="8 9">
    <name type="scientific">Halobacillus naozhouensis</name>
    <dbReference type="NCBI Taxonomy" id="554880"/>
    <lineage>
        <taxon>Bacteria</taxon>
        <taxon>Bacillati</taxon>
        <taxon>Bacillota</taxon>
        <taxon>Bacilli</taxon>
        <taxon>Bacillales</taxon>
        <taxon>Bacillaceae</taxon>
        <taxon>Halobacillus</taxon>
    </lineage>
</organism>
<dbReference type="InterPro" id="IPR036388">
    <property type="entry name" value="WH-like_DNA-bd_sf"/>
</dbReference>
<dbReference type="RefSeq" id="WP_283077204.1">
    <property type="nucleotide sequence ID" value="NZ_CP121671.1"/>
</dbReference>
<keyword evidence="3 8" id="KW-0808">Transferase</keyword>
<evidence type="ECO:0000313" key="8">
    <source>
        <dbReference type="EMBL" id="WFT75235.1"/>
    </source>
</evidence>
<keyword evidence="2 8" id="KW-0489">Methyltransferase</keyword>
<dbReference type="InterPro" id="IPR014048">
    <property type="entry name" value="MethylDNA_cys_MeTrfase_DNA-bd"/>
</dbReference>
<dbReference type="Gene3D" id="1.10.10.10">
    <property type="entry name" value="Winged helix-like DNA-binding domain superfamily/Winged helix DNA-binding domain"/>
    <property type="match status" value="1"/>
</dbReference>
<dbReference type="InterPro" id="IPR001497">
    <property type="entry name" value="MethylDNA_cys_MeTrfase_AS"/>
</dbReference>
<dbReference type="PANTHER" id="PTHR10815:SF12">
    <property type="entry name" value="METHYLATED-DNA--PROTEIN-CYSTEINE METHYLTRANSFERASE, INDUCIBLE"/>
    <property type="match status" value="1"/>
</dbReference>
<evidence type="ECO:0000256" key="5">
    <source>
        <dbReference type="ARBA" id="ARBA00023204"/>
    </source>
</evidence>
<reference evidence="8 9" key="1">
    <citation type="submission" date="2023-04" db="EMBL/GenBank/DDBJ databases">
        <title>Genome sequence of Halobacillus naozhouensis KACC 21980.</title>
        <authorList>
            <person name="Kim S."/>
            <person name="Heo J."/>
            <person name="Kwon S.-W."/>
        </authorList>
    </citation>
    <scope>NUCLEOTIDE SEQUENCE [LARGE SCALE GENOMIC DNA]</scope>
    <source>
        <strain evidence="8 9">KCTC 13234</strain>
    </source>
</reference>
<dbReference type="Proteomes" id="UP001221597">
    <property type="component" value="Chromosome"/>
</dbReference>
<dbReference type="SUPFAM" id="SSF53155">
    <property type="entry name" value="Methylated DNA-protein cysteine methyltransferase domain"/>
    <property type="match status" value="1"/>
</dbReference>
<accession>A0ABY8IYT6</accession>